<reference evidence="1" key="1">
    <citation type="submission" date="2018-02" db="EMBL/GenBank/DDBJ databases">
        <title>The genomes of Aspergillus section Nigri reveals drivers in fungal speciation.</title>
        <authorList>
            <consortium name="DOE Joint Genome Institute"/>
            <person name="Vesth T.C."/>
            <person name="Nybo J."/>
            <person name="Theobald S."/>
            <person name="Brandl J."/>
            <person name="Frisvad J.C."/>
            <person name="Nielsen K.F."/>
            <person name="Lyhne E.K."/>
            <person name="Kogle M.E."/>
            <person name="Kuo A."/>
            <person name="Riley R."/>
            <person name="Clum A."/>
            <person name="Nolan M."/>
            <person name="Lipzen A."/>
            <person name="Salamov A."/>
            <person name="Henrissat B."/>
            <person name="Wiebenga A."/>
            <person name="De vries R.P."/>
            <person name="Grigoriev I.V."/>
            <person name="Mortensen U.H."/>
            <person name="Andersen M.R."/>
            <person name="Baker S.E."/>
        </authorList>
    </citation>
    <scope>NUCLEOTIDE SEQUENCE</scope>
    <source>
        <strain evidence="1">CBS 115574</strain>
    </source>
</reference>
<proteinExistence type="predicted"/>
<organism evidence="1 2">
    <name type="scientific">Aspergillus costaricaensis CBS 115574</name>
    <dbReference type="NCBI Taxonomy" id="1448317"/>
    <lineage>
        <taxon>Eukaryota</taxon>
        <taxon>Fungi</taxon>
        <taxon>Dikarya</taxon>
        <taxon>Ascomycota</taxon>
        <taxon>Pezizomycotina</taxon>
        <taxon>Eurotiomycetes</taxon>
        <taxon>Eurotiomycetidae</taxon>
        <taxon>Eurotiales</taxon>
        <taxon>Aspergillaceae</taxon>
        <taxon>Aspergillus</taxon>
        <taxon>Aspergillus subgen. Circumdati</taxon>
    </lineage>
</organism>
<evidence type="ECO:0000313" key="2">
    <source>
        <dbReference type="Proteomes" id="UP000249748"/>
    </source>
</evidence>
<accession>A0ACD1IIN7</accession>
<gene>
    <name evidence="1" type="ORF">BO79DRAFT_216350</name>
</gene>
<dbReference type="EMBL" id="KZ824545">
    <property type="protein sequence ID" value="RAK90178.1"/>
    <property type="molecule type" value="Genomic_DNA"/>
</dbReference>
<dbReference type="Proteomes" id="UP000249748">
    <property type="component" value="Unassembled WGS sequence"/>
</dbReference>
<sequence length="813" mass="90870">MRLLNVKTLKLEYFYGSVPAYAILSHTWGADDEELSFDDIEDGRLQKGATMPYKVAKCCAQAEKDGLNYAWVDTCYIIKADPTELGEAINSMLRWYNEAAICYAYLADVSSGENGRFPLTQFCSCRWFKRGWTLQELLAPDNLRFYDSRWHYLGTKATSYRAFTRLQQEIMRKSRGESMLAWGFQATEQKAANSKSTSISAGVLAASPADFMNCGDIVPQKKKASFLTAVKFDGGYVRISLSLFSALSGEQFGLLNCGPQNNRDEVVGIHPLLVIRPLTERQKNTSTDPSPSNYFFLDDPVEIGLELIEVEPPECWLKEHALIATSSDPNVDSIQRTWTRFRPEGNRAHDFLVLLEFQAKRSQFQARCHMMISARNTPLADLAQSAGRLRQDAFGKRIASDCTLSIQASVERDSLQKIFVLKLATVASPPSVTVDTTFELDELMLKLERESLMKDKDNVCGEVVNIKEQEVKASSSLEFAKASLAKTEEKRSEANSPGKWLWSASASDFRQGNKALGSPDGQSMPHSTPSTMYSGWILGEEEPMPSDSELVDSEAKLAKDIWKIVKDDAFLTGPFKDKEYFLAHLVKKAILILLCTNKRSTCPAMEYTIRRDAQAEFVKRMTEAKTKTLPHGKGVALRFINHDADNASNLNSESIQNIMESLPLRSLGYTAIVENLRSKVLEPLVYEKSEDRRLDRPLIVTITIGGYLEFGAESELADDIIECGKKLHDAGYARSSVKLLIVSIGWSRVTMGFLERLQSNPDIRPVIAGADSSRGRPHALFPITSCTVSHLFGGPRYLLQAIKFLSHFIENGN</sequence>
<keyword evidence="2" id="KW-1185">Reference proteome</keyword>
<protein>
    <submittedName>
        <fullName evidence="1">HET-domain-containing protein</fullName>
    </submittedName>
</protein>
<name>A0ACD1IIN7_9EURO</name>
<evidence type="ECO:0000313" key="1">
    <source>
        <dbReference type="EMBL" id="RAK90178.1"/>
    </source>
</evidence>